<dbReference type="GO" id="GO:0102067">
    <property type="term" value="F:geranylgeranyl diphosphate reductase activity"/>
    <property type="evidence" value="ECO:0007669"/>
    <property type="project" value="UniProtKB-EC"/>
</dbReference>
<dbReference type="Gene3D" id="3.50.50.60">
    <property type="entry name" value="FAD/NAD(P)-binding domain"/>
    <property type="match status" value="1"/>
</dbReference>
<dbReference type="eggNOG" id="COG0644">
    <property type="taxonomic scope" value="Bacteria"/>
</dbReference>
<dbReference type="NCBIfam" id="TIGR02032">
    <property type="entry name" value="GG-red-SF"/>
    <property type="match status" value="1"/>
</dbReference>
<evidence type="ECO:0000256" key="7">
    <source>
        <dbReference type="ARBA" id="ARBA00023444"/>
    </source>
</evidence>
<dbReference type="InterPro" id="IPR011777">
    <property type="entry name" value="Geranylgeranyl_Rdtase_fam"/>
</dbReference>
<comment type="similarity">
    <text evidence="9">Belongs to the CbrA family.</text>
</comment>
<dbReference type="InterPro" id="IPR010253">
    <property type="entry name" value="BchP_ChlP_pln/prok"/>
</dbReference>
<dbReference type="EMBL" id="CP003051">
    <property type="protein sequence ID" value="AGA89752.1"/>
    <property type="molecule type" value="Genomic_DNA"/>
</dbReference>
<dbReference type="Pfam" id="PF01494">
    <property type="entry name" value="FAD_binding_3"/>
    <property type="match status" value="1"/>
</dbReference>
<dbReference type="GO" id="GO:0015979">
    <property type="term" value="P:photosynthesis"/>
    <property type="evidence" value="ECO:0007669"/>
    <property type="project" value="UniProtKB-KW"/>
</dbReference>
<dbReference type="GO" id="GO:0045550">
    <property type="term" value="F:geranylgeranyl reductase activity"/>
    <property type="evidence" value="ECO:0007669"/>
    <property type="project" value="InterPro"/>
</dbReference>
<dbReference type="RefSeq" id="WP_015279897.1">
    <property type="nucleotide sequence ID" value="NC_019940.1"/>
</dbReference>
<dbReference type="EC" id="1.3.1.83" evidence="2"/>
<evidence type="ECO:0000256" key="5">
    <source>
        <dbReference type="ARBA" id="ARBA00023002"/>
    </source>
</evidence>
<sequence>MSNLESYDAVVVGGGPAGATAATELARAGRRVLMLDRAGRIKPCGGAIPPRLIRDFAIPESLLAARVTSARMVSPAGRKVDMPIDGGYVGMVDRDVFDEWLRARAVQVGTERVTGDFERLHHDEDGQVTVDYRVTDEAGAESLRQVRARAVIGADGARSRVARQCVPCAADMVSVNAYHEIVRTPSGSADFSPTRCDVYYQGRLSPDFYAWIFPHGETISIGVGTAKSGVSLRGAVDALRQETGLAEAETLRREGAPLPLRPLKRWDDGRNVVLAGDAAGVVAPASGEGIYYAMVGGQMAAEAASAFCESGDARALAQARAKFMKAHGRVFQVLAVMERFWYSSDKRRERFVSLCRDPDIQQITWDAYMNKRLARAKPGAHIRIFFKDLAHLLGLAKV</sequence>
<dbReference type="PANTHER" id="PTHR42685:SF4">
    <property type="entry name" value="GERANYLGERANYL DIPHOSPHATE REDUCTASE, CHLOROPLASTIC"/>
    <property type="match status" value="1"/>
</dbReference>
<evidence type="ECO:0000256" key="2">
    <source>
        <dbReference type="ARBA" id="ARBA00012380"/>
    </source>
</evidence>
<evidence type="ECO:0000256" key="8">
    <source>
        <dbReference type="ARBA" id="ARBA00033069"/>
    </source>
</evidence>
<evidence type="ECO:0000256" key="9">
    <source>
        <dbReference type="ARBA" id="ARBA00038079"/>
    </source>
</evidence>
<comment type="pathway">
    <text evidence="7">Porphyrin-containing compound metabolism.</text>
</comment>
<dbReference type="Proteomes" id="UP000010816">
    <property type="component" value="Chromosome"/>
</dbReference>
<evidence type="ECO:0000313" key="13">
    <source>
        <dbReference type="EMBL" id="AGA89752.1"/>
    </source>
</evidence>
<comment type="catalytic activity">
    <reaction evidence="11">
        <text>phytyl diphosphate + 3 NADP(+) = geranylgeranyl diphosphate + 3 NADPH + 3 H(+)</text>
        <dbReference type="Rhea" id="RHEA:26229"/>
        <dbReference type="ChEBI" id="CHEBI:15378"/>
        <dbReference type="ChEBI" id="CHEBI:57533"/>
        <dbReference type="ChEBI" id="CHEBI:57783"/>
        <dbReference type="ChEBI" id="CHEBI:58349"/>
        <dbReference type="ChEBI" id="CHEBI:75434"/>
        <dbReference type="EC" id="1.3.1.83"/>
    </reaction>
</comment>
<dbReference type="NCBIfam" id="TIGR02023">
    <property type="entry name" value="BchP-ChlP"/>
    <property type="match status" value="1"/>
</dbReference>
<keyword evidence="4" id="KW-0521">NADP</keyword>
<dbReference type="KEGG" id="tmb:Thimo_0922"/>
<evidence type="ECO:0000256" key="1">
    <source>
        <dbReference type="ARBA" id="ARBA00006632"/>
    </source>
</evidence>
<evidence type="ECO:0000256" key="4">
    <source>
        <dbReference type="ARBA" id="ARBA00022857"/>
    </source>
</evidence>
<dbReference type="AlphaFoldDB" id="L0GV96"/>
<evidence type="ECO:0000256" key="10">
    <source>
        <dbReference type="ARBA" id="ARBA00040363"/>
    </source>
</evidence>
<keyword evidence="14" id="KW-1185">Reference proteome</keyword>
<proteinExistence type="inferred from homology"/>
<evidence type="ECO:0000256" key="11">
    <source>
        <dbReference type="ARBA" id="ARBA00047837"/>
    </source>
</evidence>
<feature type="domain" description="FAD-binding" evidence="12">
    <location>
        <begin position="7"/>
        <end position="294"/>
    </location>
</feature>
<reference evidence="13 14" key="1">
    <citation type="submission" date="2011-09" db="EMBL/GenBank/DDBJ databases">
        <title>Complete sequence of chromosome of Thioflavicoccus mobilis 8321.</title>
        <authorList>
            <consortium name="US DOE Joint Genome Institute"/>
            <person name="Lucas S."/>
            <person name="Han J."/>
            <person name="Lapidus A."/>
            <person name="Cheng J.-F."/>
            <person name="Goodwin L."/>
            <person name="Pitluck S."/>
            <person name="Peters L."/>
            <person name="Ovchinnikova G."/>
            <person name="Lu M."/>
            <person name="Detter J.C."/>
            <person name="Han C."/>
            <person name="Tapia R."/>
            <person name="Land M."/>
            <person name="Hauser L."/>
            <person name="Kyrpides N."/>
            <person name="Ivanova N."/>
            <person name="Pagani I."/>
            <person name="Vogl K."/>
            <person name="Liu Z."/>
            <person name="Imhoff J."/>
            <person name="Thiel V."/>
            <person name="Frigaard N.-U."/>
            <person name="Bryant D."/>
            <person name="Woyke T."/>
        </authorList>
    </citation>
    <scope>NUCLEOTIDE SEQUENCE [LARGE SCALE GENOMIC DNA]</scope>
    <source>
        <strain evidence="13 14">8321</strain>
    </source>
</reference>
<keyword evidence="3" id="KW-0602">Photosynthesis</keyword>
<evidence type="ECO:0000313" key="14">
    <source>
        <dbReference type="Proteomes" id="UP000010816"/>
    </source>
</evidence>
<dbReference type="InterPro" id="IPR036188">
    <property type="entry name" value="FAD/NAD-bd_sf"/>
</dbReference>
<keyword evidence="5" id="KW-0560">Oxidoreductase</keyword>
<keyword evidence="6" id="KW-0149">Chlorophyll biosynthesis</keyword>
<comment type="similarity">
    <text evidence="1">Belongs to the geranylgeranyl reductase family. ChlP subfamily.</text>
</comment>
<dbReference type="InterPro" id="IPR050407">
    <property type="entry name" value="Geranylgeranyl_reductase"/>
</dbReference>
<dbReference type="SUPFAM" id="SSF51905">
    <property type="entry name" value="FAD/NAD(P)-binding domain"/>
    <property type="match status" value="1"/>
</dbReference>
<dbReference type="STRING" id="765912.Thimo_0922"/>
<dbReference type="PANTHER" id="PTHR42685">
    <property type="entry name" value="GERANYLGERANYL DIPHOSPHATE REDUCTASE"/>
    <property type="match status" value="1"/>
</dbReference>
<dbReference type="GO" id="GO:0071949">
    <property type="term" value="F:FAD binding"/>
    <property type="evidence" value="ECO:0007669"/>
    <property type="project" value="InterPro"/>
</dbReference>
<evidence type="ECO:0000256" key="6">
    <source>
        <dbReference type="ARBA" id="ARBA00023171"/>
    </source>
</evidence>
<protein>
    <recommendedName>
        <fullName evidence="10">Protein CbrA</fullName>
        <ecNumber evidence="2">1.3.1.83</ecNumber>
    </recommendedName>
    <alternativeName>
        <fullName evidence="8">Geranylgeranyl reductase</fullName>
    </alternativeName>
</protein>
<gene>
    <name evidence="13" type="ORF">Thimo_0922</name>
</gene>
<dbReference type="GO" id="GO:0015995">
    <property type="term" value="P:chlorophyll biosynthetic process"/>
    <property type="evidence" value="ECO:0007669"/>
    <property type="project" value="UniProtKB-KW"/>
</dbReference>
<dbReference type="InterPro" id="IPR002938">
    <property type="entry name" value="FAD-bd"/>
</dbReference>
<evidence type="ECO:0000256" key="3">
    <source>
        <dbReference type="ARBA" id="ARBA00022531"/>
    </source>
</evidence>
<name>L0GV96_9GAMM</name>
<dbReference type="PRINTS" id="PR00420">
    <property type="entry name" value="RNGMNOXGNASE"/>
</dbReference>
<evidence type="ECO:0000259" key="12">
    <source>
        <dbReference type="Pfam" id="PF01494"/>
    </source>
</evidence>
<dbReference type="PATRIC" id="fig|765912.4.peg.894"/>
<accession>L0GV96</accession>
<organism evidence="13 14">
    <name type="scientific">Thioflavicoccus mobilis 8321</name>
    <dbReference type="NCBI Taxonomy" id="765912"/>
    <lineage>
        <taxon>Bacteria</taxon>
        <taxon>Pseudomonadati</taxon>
        <taxon>Pseudomonadota</taxon>
        <taxon>Gammaproteobacteria</taxon>
        <taxon>Chromatiales</taxon>
        <taxon>Chromatiaceae</taxon>
        <taxon>Thioflavicoccus</taxon>
    </lineage>
</organism>
<dbReference type="HOGENOM" id="CLU_024648_3_1_6"/>